<evidence type="ECO:0000256" key="3">
    <source>
        <dbReference type="ARBA" id="ARBA00022450"/>
    </source>
</evidence>
<dbReference type="InterPro" id="IPR029058">
    <property type="entry name" value="AB_hydrolase_fold"/>
</dbReference>
<dbReference type="FunFam" id="3.40.50.980:FF:000002">
    <property type="entry name" value="Enterobactin synthetase component F"/>
    <property type="match status" value="1"/>
</dbReference>
<dbReference type="SUPFAM" id="SSF56801">
    <property type="entry name" value="Acetyl-CoA synthetase-like"/>
    <property type="match status" value="2"/>
</dbReference>
<dbReference type="SUPFAM" id="SSF53474">
    <property type="entry name" value="alpha/beta-Hydrolases"/>
    <property type="match status" value="1"/>
</dbReference>
<dbReference type="GO" id="GO:0031177">
    <property type="term" value="F:phosphopantetheine binding"/>
    <property type="evidence" value="ECO:0007669"/>
    <property type="project" value="InterPro"/>
</dbReference>
<organism evidence="7 8">
    <name type="scientific">Streptomyces alboniger</name>
    <dbReference type="NCBI Taxonomy" id="132473"/>
    <lineage>
        <taxon>Bacteria</taxon>
        <taxon>Bacillati</taxon>
        <taxon>Actinomycetota</taxon>
        <taxon>Actinomycetes</taxon>
        <taxon>Kitasatosporales</taxon>
        <taxon>Streptomycetaceae</taxon>
        <taxon>Streptomyces</taxon>
        <taxon>Streptomyces aurantiacus group</taxon>
    </lineage>
</organism>
<dbReference type="InterPro" id="IPR025110">
    <property type="entry name" value="AMP-bd_C"/>
</dbReference>
<dbReference type="PANTHER" id="PTHR45527">
    <property type="entry name" value="NONRIBOSOMAL PEPTIDE SYNTHETASE"/>
    <property type="match status" value="1"/>
</dbReference>
<dbReference type="PANTHER" id="PTHR45527:SF1">
    <property type="entry name" value="FATTY ACID SYNTHASE"/>
    <property type="match status" value="1"/>
</dbReference>
<dbReference type="Pfam" id="PF00975">
    <property type="entry name" value="Thioesterase"/>
    <property type="match status" value="1"/>
</dbReference>
<dbReference type="InterPro" id="IPR023213">
    <property type="entry name" value="CAT-like_dom_sf"/>
</dbReference>
<sequence>MHQRPDRLPLLTAQAGILYAQQLAPESTALNTADRVEIQGPLDSALFETALTRTTAEAETLALRAGEDADGTPWQEVVPGGARTRLHHLDLRAEADPEEAAEAWMRADLARPVDLTRPADDADGLVTQALIRLADDRHWWYQRVHHFAVDAYALQLIGSRVAELYTALATGHQGPAERRFAPLAELADDERRYLASEQYATDRAFWAERTAGHTTPATLAARATPSDLLHRRATDLPDGSFERLSRAAQAVKATWAELVIAATAGHLHRVTGAEDIVLGLPLTNRRGPAALRTPAMTVNVLPLRIAVRPRDTGAELLRRVVLEIRAVRRHQRYPQADLRRDLALGTAGEPLTGPMVNIKPFETDLDFAGLPGTVRNLAAGPVEDLAVGAAPRADGTLRLTLDANAGRYDDAELARHERTLVTYLNALADLLLSDPHRPIGTLDLLAPDEIRAATTGRAEPPAEHTLPEVFAAQAARTPDAVAVRSGGAALTFEHLDAAANRLAHRLAADVPPGTAVALALPRSTDTVVALLAVLKARGVCQPLDLGHPAARTLDVLADARPAYVIGTRATLAALPDHGLPVLALDDPDTAAALAALPASAPDIAPRFDDPAYVIHTSGSTGRPKGVVVTHASLANLLAGHGTDHIAPAVERAGRDRLRVAHSASFAFDASWDPVLWMVHGHELHLLDDAAYRDPAALAAYVDKHRVDYLDVTPSYAEALVAEGLLDEGRHRPAVVVVGGETVPGPLWDRLAAIEGSRPINLYGPTETTVDAYYWLPGPGGSTTGHPVRASRVYVLDSSLRPAPPGVTGELYVAGACLARGYLGRPDLTAERFVADPFGALHGDPGGRMYRTGDLVRRRADGTLEFLGRGDDQVKIRGFRVELGEIQERLAAHPAIAQAAVIARDTAHGKRLLAYAVAVSEGTLIPDDLRSHLAETLPEHMVPATVTLLAELPRTANDKLDHRALPDPEPALAPGGAARDVTDPHTKAFCDLFADVLGLESGWPSPDATFFDLGGHSLLAGRLAARIRERFATALGIADIFKAPTPAALAALVPATAAAAAPAAETAPLVPVPRTDTLPLSPAQQRLWFLHRLEGPSPTYNIPLVLTLDGPVDHAALQLALHDLAARHETLRTLYPTTDNAPDDQPHQRVLAPEHPLARPVLHHEPLAPDAPDAPDPLADAVRHCFDLAAEPPLRVTLFTDPQSPTRHTLLLLLHHIAGDGASTTPLARDLASAYAARAAGRAPDFAPLPFQYADHAAHQQKLLADGLAATHLGYWKDALAGLPDQLELPTDRPRPAVASSQGDTVPFSLGPAAHRALKQLAAATGTTVFMTVQAGLAALLTRHGCGTDIPLGTPVAGRDDDATADLVGFFTNTVVLRTDTSGDPGFRALLDRVRGATLAAYEHDALPFDQLVEEINPPRSLARHPLFQVMLAWQSIPDGQFALGPDTTARLAAVPSGTAKFDLTLNAGELADEQGISGFLEFRTDLFDRATAKALADRLARLLTAAAHTPDLPLGLLPLLSPEEHHHALVTVNAQPGRTASAPTTLADVYEAAAARHPHRTAVSHDGRALTYAELSARAHRLARLLAGRGIGPGSIVALALPRSADLVTGLLAVALSGAAYLPLDPDYPADRLSYMLGDARPAALLTDTATAPRLPAEAHALPLIAVDGDTPDAYEESPLTQSDRTRPLTPDDPAYVIYTSGSTGRPKGVVVTHHNVTRLLTATDHWFGFDEHDVWTLFHSYAFDFSVWELWGALLYGGKVVVVPHLTSRDPGAFRALLADERVTVLNQTPSAFYQLAAADREARDGRELALRYVVFGGEALELARLDDWYERHADDSPTLVNMYGITETTVHVSYFALDRATAAASTSSTIGVNIPDLRVYVLDERLQPCPPGVTGEMYVAGEGLARGYLGRPDLTATRFVADPYAHLFGERGARMYRSGDLARRRADGALEYFGRADHQVKIRGFRIELGEIEAVLAAHPAVSDAAVVVREDVPGDKRLVGYAVADGTATTAAALREHAAGELPVHMVPSAVVLLDRLPLTSNGKLDRKALPAPERPAASAAGRAPRTPREEQLCAIFAEVLALEGAVGIDDNFFELGGHSLLAVRLAGRVKSAFGADVSIGTVFQSPTPAALDAVLDAGSEQADPLDVLLPLRPAREGDRAPVHCVHPAGGLSWCYAGLIRHLPADVPIYGLQAQGVGAATAADPLPRTLEELAAHYVSRLREVQPTGPYRLLGWSTGGIIAHAMATHLQELGHEVELLAILDAYPAEGFRELPESDEAEALESLLTMGGYGPDSLAGDDLTTENVIGVLRREGSPLAALPPATFEALRDIYLNTNHLVRGYDHRRFEGDVLFFRATVDTIDATLTPETWTPYVGGRIANTNVACSHKDMTLPEPIAHIARVVADRLTELETPRS</sequence>
<dbReference type="CDD" id="cd17643">
    <property type="entry name" value="A_NRPS_Cytc1-like"/>
    <property type="match status" value="1"/>
</dbReference>
<dbReference type="FunFam" id="1.10.1200.10:FF:000005">
    <property type="entry name" value="Nonribosomal peptide synthetase 1"/>
    <property type="match status" value="1"/>
</dbReference>
<dbReference type="Gene3D" id="2.30.38.10">
    <property type="entry name" value="Luciferase, Domain 3"/>
    <property type="match status" value="1"/>
</dbReference>
<dbReference type="SUPFAM" id="SSF52777">
    <property type="entry name" value="CoA-dependent acyltransferases"/>
    <property type="match status" value="4"/>
</dbReference>
<dbReference type="Gene3D" id="3.40.50.1820">
    <property type="entry name" value="alpha/beta hydrolase"/>
    <property type="match status" value="1"/>
</dbReference>
<dbReference type="PROSITE" id="PS50075">
    <property type="entry name" value="CARRIER"/>
    <property type="match status" value="2"/>
</dbReference>
<dbReference type="SUPFAM" id="SSF47336">
    <property type="entry name" value="ACP-like"/>
    <property type="match status" value="2"/>
</dbReference>
<dbReference type="GO" id="GO:0005829">
    <property type="term" value="C:cytosol"/>
    <property type="evidence" value="ECO:0007669"/>
    <property type="project" value="TreeGrafter"/>
</dbReference>
<dbReference type="Gene3D" id="3.30.300.30">
    <property type="match status" value="2"/>
</dbReference>
<dbReference type="SMART" id="SM00824">
    <property type="entry name" value="PKS_TE"/>
    <property type="match status" value="1"/>
</dbReference>
<dbReference type="InterPro" id="IPR036736">
    <property type="entry name" value="ACP-like_sf"/>
</dbReference>
<feature type="compositionally biased region" description="Low complexity" evidence="5">
    <location>
        <begin position="2053"/>
        <end position="2068"/>
    </location>
</feature>
<dbReference type="Gene3D" id="3.30.559.10">
    <property type="entry name" value="Chloramphenicol acetyltransferase-like domain"/>
    <property type="match status" value="2"/>
</dbReference>
<keyword evidence="4" id="KW-0597">Phosphoprotein</keyword>
<dbReference type="PROSITE" id="PS00455">
    <property type="entry name" value="AMP_BINDING"/>
    <property type="match status" value="2"/>
</dbReference>
<dbReference type="CDD" id="cd19540">
    <property type="entry name" value="LCL_NRPS-like"/>
    <property type="match status" value="1"/>
</dbReference>
<feature type="region of interest" description="Disordered" evidence="5">
    <location>
        <begin position="2048"/>
        <end position="2069"/>
    </location>
</feature>
<dbReference type="Gene3D" id="3.30.559.30">
    <property type="entry name" value="Nonribosomal peptide synthetase, condensation domain"/>
    <property type="match status" value="2"/>
</dbReference>
<dbReference type="FunFam" id="3.40.50.12780:FF:000012">
    <property type="entry name" value="Non-ribosomal peptide synthetase"/>
    <property type="match status" value="1"/>
</dbReference>
<evidence type="ECO:0000256" key="4">
    <source>
        <dbReference type="ARBA" id="ARBA00022553"/>
    </source>
</evidence>
<dbReference type="Pfam" id="PF00668">
    <property type="entry name" value="Condensation"/>
    <property type="match status" value="2"/>
</dbReference>
<gene>
    <name evidence="7" type="ORF">CP975_14820</name>
</gene>
<dbReference type="Gene3D" id="1.10.1200.10">
    <property type="entry name" value="ACP-like"/>
    <property type="match status" value="1"/>
</dbReference>
<dbReference type="InterPro" id="IPR001242">
    <property type="entry name" value="Condensation_dom"/>
</dbReference>
<feature type="domain" description="Carrier" evidence="6">
    <location>
        <begin position="979"/>
        <end position="1056"/>
    </location>
</feature>
<accession>A0A5J6HJG0</accession>
<evidence type="ECO:0000259" key="6">
    <source>
        <dbReference type="PROSITE" id="PS50075"/>
    </source>
</evidence>
<name>A0A5J6HJG0_STRAD</name>
<dbReference type="InterPro" id="IPR020802">
    <property type="entry name" value="TesA-like"/>
</dbReference>
<evidence type="ECO:0000256" key="2">
    <source>
        <dbReference type="ARBA" id="ARBA00006432"/>
    </source>
</evidence>
<dbReference type="CDD" id="cd05930">
    <property type="entry name" value="A_NRPS"/>
    <property type="match status" value="1"/>
</dbReference>
<dbReference type="Gene3D" id="3.40.50.12780">
    <property type="entry name" value="N-terminal domain of ligase-like"/>
    <property type="match status" value="1"/>
</dbReference>
<dbReference type="GO" id="GO:0003824">
    <property type="term" value="F:catalytic activity"/>
    <property type="evidence" value="ECO:0007669"/>
    <property type="project" value="InterPro"/>
</dbReference>
<dbReference type="OrthoDB" id="2472181at2"/>
<dbReference type="InterPro" id="IPR009081">
    <property type="entry name" value="PP-bd_ACP"/>
</dbReference>
<dbReference type="GO" id="GO:0008610">
    <property type="term" value="P:lipid biosynthetic process"/>
    <property type="evidence" value="ECO:0007669"/>
    <property type="project" value="UniProtKB-ARBA"/>
</dbReference>
<comment type="similarity">
    <text evidence="2">Belongs to the ATP-dependent AMP-binding enzyme family.</text>
</comment>
<dbReference type="Gene3D" id="3.40.50.980">
    <property type="match status" value="2"/>
</dbReference>
<feature type="domain" description="Carrier" evidence="6">
    <location>
        <begin position="2067"/>
        <end position="2143"/>
    </location>
</feature>
<dbReference type="InterPro" id="IPR006162">
    <property type="entry name" value="Ppantetheine_attach_site"/>
</dbReference>
<keyword evidence="8" id="KW-1185">Reference proteome</keyword>
<dbReference type="GO" id="GO:0043041">
    <property type="term" value="P:amino acid activation for nonribosomal peptide biosynthetic process"/>
    <property type="evidence" value="ECO:0007669"/>
    <property type="project" value="TreeGrafter"/>
</dbReference>
<dbReference type="Pfam" id="PF00501">
    <property type="entry name" value="AMP-binding"/>
    <property type="match status" value="2"/>
</dbReference>
<dbReference type="KEGG" id="salw:CP975_14820"/>
<dbReference type="Pfam" id="PF00550">
    <property type="entry name" value="PP-binding"/>
    <property type="match status" value="2"/>
</dbReference>
<dbReference type="InterPro" id="IPR020845">
    <property type="entry name" value="AMP-binding_CS"/>
</dbReference>
<reference evidence="7 8" key="1">
    <citation type="submission" date="2017-09" db="EMBL/GenBank/DDBJ databases">
        <authorList>
            <person name="Lee N."/>
            <person name="Cho B.-K."/>
        </authorList>
    </citation>
    <scope>NUCLEOTIDE SEQUENCE [LARGE SCALE GENOMIC DNA]</scope>
    <source>
        <strain evidence="7 8">ATCC 12461</strain>
    </source>
</reference>
<proteinExistence type="inferred from homology"/>
<dbReference type="Proteomes" id="UP000326553">
    <property type="component" value="Chromosome"/>
</dbReference>
<dbReference type="InterPro" id="IPR000873">
    <property type="entry name" value="AMP-dep_synth/lig_dom"/>
</dbReference>
<dbReference type="SMART" id="SM00823">
    <property type="entry name" value="PKS_PP"/>
    <property type="match status" value="2"/>
</dbReference>
<dbReference type="FunFam" id="2.30.38.10:FF:000001">
    <property type="entry name" value="Non-ribosomal peptide synthetase PvdI"/>
    <property type="match status" value="2"/>
</dbReference>
<evidence type="ECO:0000313" key="7">
    <source>
        <dbReference type="EMBL" id="QEV18594.1"/>
    </source>
</evidence>
<dbReference type="PROSITE" id="PS00012">
    <property type="entry name" value="PHOSPHOPANTETHEINE"/>
    <property type="match status" value="1"/>
</dbReference>
<evidence type="ECO:0000256" key="5">
    <source>
        <dbReference type="SAM" id="MobiDB-lite"/>
    </source>
</evidence>
<dbReference type="InterPro" id="IPR020806">
    <property type="entry name" value="PKS_PP-bd"/>
</dbReference>
<dbReference type="InterPro" id="IPR045851">
    <property type="entry name" value="AMP-bd_C_sf"/>
</dbReference>
<evidence type="ECO:0000313" key="8">
    <source>
        <dbReference type="Proteomes" id="UP000326553"/>
    </source>
</evidence>
<dbReference type="GO" id="GO:0044550">
    <property type="term" value="P:secondary metabolite biosynthetic process"/>
    <property type="evidence" value="ECO:0007669"/>
    <property type="project" value="UniProtKB-ARBA"/>
</dbReference>
<comment type="cofactor">
    <cofactor evidence="1">
        <name>pantetheine 4'-phosphate</name>
        <dbReference type="ChEBI" id="CHEBI:47942"/>
    </cofactor>
</comment>
<dbReference type="Pfam" id="PF13193">
    <property type="entry name" value="AMP-binding_C"/>
    <property type="match status" value="2"/>
</dbReference>
<dbReference type="FunFam" id="3.30.300.30:FF:000010">
    <property type="entry name" value="Enterobactin synthetase component F"/>
    <property type="match status" value="2"/>
</dbReference>
<evidence type="ECO:0000256" key="1">
    <source>
        <dbReference type="ARBA" id="ARBA00001957"/>
    </source>
</evidence>
<dbReference type="EMBL" id="CP023695">
    <property type="protein sequence ID" value="QEV18594.1"/>
    <property type="molecule type" value="Genomic_DNA"/>
</dbReference>
<dbReference type="RefSeq" id="WP_150476968.1">
    <property type="nucleotide sequence ID" value="NZ_CP023695.1"/>
</dbReference>
<protein>
    <submittedName>
        <fullName evidence="7">Non-ribosomal peptide synthetase</fullName>
    </submittedName>
</protein>
<dbReference type="InterPro" id="IPR042099">
    <property type="entry name" value="ANL_N_sf"/>
</dbReference>
<keyword evidence="3" id="KW-0596">Phosphopantetheine</keyword>
<dbReference type="InterPro" id="IPR001031">
    <property type="entry name" value="Thioesterase"/>
</dbReference>
<dbReference type="InterPro" id="IPR010071">
    <property type="entry name" value="AA_adenyl_dom"/>
</dbReference>
<dbReference type="GO" id="GO:0017000">
    <property type="term" value="P:antibiotic biosynthetic process"/>
    <property type="evidence" value="ECO:0007669"/>
    <property type="project" value="UniProtKB-ARBA"/>
</dbReference>
<dbReference type="NCBIfam" id="TIGR01733">
    <property type="entry name" value="AA-adenyl-dom"/>
    <property type="match status" value="2"/>
</dbReference>